<dbReference type="RefSeq" id="WP_270454399.1">
    <property type="nucleotide sequence ID" value="NZ_JADPIE010000005.1"/>
</dbReference>
<dbReference type="InterPro" id="IPR051540">
    <property type="entry name" value="S-2-haloacid_dehalogenase"/>
</dbReference>
<dbReference type="PRINTS" id="PR00413">
    <property type="entry name" value="HADHALOGNASE"/>
</dbReference>
<evidence type="ECO:0000313" key="2">
    <source>
        <dbReference type="EMBL" id="MBF8437422.1"/>
    </source>
</evidence>
<gene>
    <name evidence="2" type="ORF">I0Q91_10045</name>
</gene>
<dbReference type="EMBL" id="JADPIE010000005">
    <property type="protein sequence ID" value="MBF8437422.1"/>
    <property type="molecule type" value="Genomic_DNA"/>
</dbReference>
<dbReference type="SFLD" id="SFLDS00003">
    <property type="entry name" value="Haloacid_Dehalogenase"/>
    <property type="match status" value="1"/>
</dbReference>
<dbReference type="Gene3D" id="3.40.50.1000">
    <property type="entry name" value="HAD superfamily/HAD-like"/>
    <property type="match status" value="1"/>
</dbReference>
<reference evidence="2" key="1">
    <citation type="submission" date="2020-11" db="EMBL/GenBank/DDBJ databases">
        <title>Halonatronomonas betainensis gen. nov., sp. nov. a novel haloalkaliphilic representative of the family Halanaerobiacae capable of betaine degradation.</title>
        <authorList>
            <person name="Boltyanskaya Y."/>
            <person name="Kevbrin V."/>
            <person name="Detkova E."/>
            <person name="Grouzdev D.S."/>
            <person name="Koziaeva V."/>
            <person name="Zhilina T."/>
        </authorList>
    </citation>
    <scope>NUCLEOTIDE SEQUENCE</scope>
    <source>
        <strain evidence="2">Z-7014</strain>
    </source>
</reference>
<dbReference type="NCBIfam" id="TIGR01549">
    <property type="entry name" value="HAD-SF-IA-v1"/>
    <property type="match status" value="1"/>
</dbReference>
<dbReference type="SFLD" id="SFLDG01129">
    <property type="entry name" value="C1.5:_HAD__Beta-PGM__Phosphata"/>
    <property type="match status" value="1"/>
</dbReference>
<comment type="caution">
    <text evidence="2">The sequence shown here is derived from an EMBL/GenBank/DDBJ whole genome shotgun (WGS) entry which is preliminary data.</text>
</comment>
<dbReference type="InterPro" id="IPR006439">
    <property type="entry name" value="HAD-SF_hydro_IA"/>
</dbReference>
<dbReference type="GO" id="GO:0016787">
    <property type="term" value="F:hydrolase activity"/>
    <property type="evidence" value="ECO:0007669"/>
    <property type="project" value="UniProtKB-KW"/>
</dbReference>
<evidence type="ECO:0000256" key="1">
    <source>
        <dbReference type="ARBA" id="ARBA00022801"/>
    </source>
</evidence>
<organism evidence="2 3">
    <name type="scientific">Halonatronomonas betaini</name>
    <dbReference type="NCBI Taxonomy" id="2778430"/>
    <lineage>
        <taxon>Bacteria</taxon>
        <taxon>Bacillati</taxon>
        <taxon>Bacillota</taxon>
        <taxon>Clostridia</taxon>
        <taxon>Halanaerobiales</taxon>
        <taxon>Halarsenatibacteraceae</taxon>
        <taxon>Halonatronomonas</taxon>
    </lineage>
</organism>
<keyword evidence="1 2" id="KW-0378">Hydrolase</keyword>
<dbReference type="InterPro" id="IPR023214">
    <property type="entry name" value="HAD_sf"/>
</dbReference>
<dbReference type="PANTHER" id="PTHR43316:SF3">
    <property type="entry name" value="HALOACID DEHALOGENASE, TYPE II (AFU_ORTHOLOGUE AFUA_2G07750)-RELATED"/>
    <property type="match status" value="1"/>
</dbReference>
<dbReference type="SUPFAM" id="SSF56784">
    <property type="entry name" value="HAD-like"/>
    <property type="match status" value="1"/>
</dbReference>
<keyword evidence="3" id="KW-1185">Reference proteome</keyword>
<dbReference type="Pfam" id="PF00702">
    <property type="entry name" value="Hydrolase"/>
    <property type="match status" value="1"/>
</dbReference>
<dbReference type="InterPro" id="IPR036412">
    <property type="entry name" value="HAD-like_sf"/>
</dbReference>
<dbReference type="Proteomes" id="UP000621436">
    <property type="component" value="Unassembled WGS sequence"/>
</dbReference>
<evidence type="ECO:0000313" key="3">
    <source>
        <dbReference type="Proteomes" id="UP000621436"/>
    </source>
</evidence>
<proteinExistence type="predicted"/>
<protein>
    <submittedName>
        <fullName evidence="2">HAD family hydrolase</fullName>
    </submittedName>
</protein>
<sequence length="253" mass="29254">MTNIETDIKNLLNTSDNILFDLDGTLLPIDMDRFLEKYFVALQSHFSGQVEGDKFIDSLLKATGSMIKNNGQLTNKEVFTNNFFKMLPELNKEEALKSFDEFYNQKFPALGDNINKDSQTVRVIEELKSNNKKLILATNPVFPAEAVEARLRWIGLSTDHFDFITCYSNMHFCKPNPEYYAEILDNMEIEPENTLMVGNDEMEDMIAGKLGMDTILITDNLKKSDQGYEPDWQGSRAEFYRQVRNWSREIQKL</sequence>
<accession>A0A931AR45</accession>
<dbReference type="PANTHER" id="PTHR43316">
    <property type="entry name" value="HYDROLASE, HALOACID DELAHOGENASE-RELATED"/>
    <property type="match status" value="1"/>
</dbReference>
<dbReference type="AlphaFoldDB" id="A0A931AR45"/>
<name>A0A931AR45_9FIRM</name>